<name>A0A0B5D1K6_9CORY</name>
<sequence>MINGPIRAVSAILDVLPEGITRLPGTLLDASGKAVEDLVDLRQRQLHLLDEHVRDLADISLELD</sequence>
<dbReference type="RefSeq" id="WP_156119416.1">
    <property type="nucleotide sequence ID" value="NZ_BCSU01000033.1"/>
</dbReference>
<reference evidence="1 2" key="1">
    <citation type="submission" date="2013-04" db="EMBL/GenBank/DDBJ databases">
        <title>Complete genome sequence of Corynebacterium humireducens DSM 45392(T), isolated from a wastewater-fed microbial fuel cell.</title>
        <authorList>
            <person name="Ruckert C."/>
            <person name="Albersmeier A."/>
            <person name="Kalinowski J."/>
        </authorList>
    </citation>
    <scope>NUCLEOTIDE SEQUENCE [LARGE SCALE GENOMIC DNA]</scope>
    <source>
        <strain evidence="2">MFC-5</strain>
    </source>
</reference>
<evidence type="ECO:0000313" key="2">
    <source>
        <dbReference type="Proteomes" id="UP000031524"/>
    </source>
</evidence>
<dbReference type="AlphaFoldDB" id="A0A0B5D1K6"/>
<organism evidence="1 2">
    <name type="scientific">Corynebacterium humireducens NBRC 106098 = DSM 45392</name>
    <dbReference type="NCBI Taxonomy" id="1223515"/>
    <lineage>
        <taxon>Bacteria</taxon>
        <taxon>Bacillati</taxon>
        <taxon>Actinomycetota</taxon>
        <taxon>Actinomycetes</taxon>
        <taxon>Mycobacteriales</taxon>
        <taxon>Corynebacteriaceae</taxon>
        <taxon>Corynebacterium</taxon>
    </lineage>
</organism>
<dbReference type="EMBL" id="CP005286">
    <property type="protein sequence ID" value="AJE32511.1"/>
    <property type="molecule type" value="Genomic_DNA"/>
</dbReference>
<gene>
    <name evidence="1" type="ORF">B842_03290</name>
</gene>
<accession>A0A0B5D1K6</accession>
<dbReference type="HOGENOM" id="CLU_2860111_0_0_11"/>
<dbReference type="Proteomes" id="UP000031524">
    <property type="component" value="Chromosome"/>
</dbReference>
<evidence type="ECO:0000313" key="1">
    <source>
        <dbReference type="EMBL" id="AJE32511.1"/>
    </source>
</evidence>
<dbReference type="KEGG" id="chm:B842_03290"/>
<protein>
    <submittedName>
        <fullName evidence="1">Uncharacterized protein</fullName>
    </submittedName>
</protein>
<proteinExistence type="predicted"/>
<keyword evidence="2" id="KW-1185">Reference proteome</keyword>